<dbReference type="Pfam" id="PF03703">
    <property type="entry name" value="bPH_2"/>
    <property type="match status" value="1"/>
</dbReference>
<dbReference type="AlphaFoldDB" id="A0A2U1JRE6"/>
<comment type="caution">
    <text evidence="3">The sequence shown here is derived from an EMBL/GenBank/DDBJ whole genome shotgun (WGS) entry which is preliminary data.</text>
</comment>
<proteinExistence type="predicted"/>
<keyword evidence="1" id="KW-0812">Transmembrane</keyword>
<accession>A0A2U1JRE6</accession>
<name>A0A2U1JRE6_9BACI</name>
<evidence type="ECO:0000259" key="2">
    <source>
        <dbReference type="Pfam" id="PF03703"/>
    </source>
</evidence>
<feature type="transmembrane region" description="Helical" evidence="1">
    <location>
        <begin position="21"/>
        <end position="41"/>
    </location>
</feature>
<dbReference type="InterPro" id="IPR005182">
    <property type="entry name" value="YdbS-like_PH"/>
</dbReference>
<evidence type="ECO:0000256" key="1">
    <source>
        <dbReference type="SAM" id="Phobius"/>
    </source>
</evidence>
<keyword evidence="1" id="KW-1133">Transmembrane helix</keyword>
<keyword evidence="1" id="KW-0472">Membrane</keyword>
<dbReference type="EMBL" id="QCZG01000051">
    <property type="protein sequence ID" value="PWA07529.1"/>
    <property type="molecule type" value="Genomic_DNA"/>
</dbReference>
<evidence type="ECO:0000313" key="4">
    <source>
        <dbReference type="Proteomes" id="UP000245998"/>
    </source>
</evidence>
<feature type="transmembrane region" description="Helical" evidence="1">
    <location>
        <begin position="53"/>
        <end position="72"/>
    </location>
</feature>
<organism evidence="3 4">
    <name type="scientific">Pueribacillus theae</name>
    <dbReference type="NCBI Taxonomy" id="2171751"/>
    <lineage>
        <taxon>Bacteria</taxon>
        <taxon>Bacillati</taxon>
        <taxon>Bacillota</taxon>
        <taxon>Bacilli</taxon>
        <taxon>Bacillales</taxon>
        <taxon>Bacillaceae</taxon>
        <taxon>Pueribacillus</taxon>
    </lineage>
</organism>
<gene>
    <name evidence="3" type="ORF">DCC39_16650</name>
</gene>
<protein>
    <recommendedName>
        <fullName evidence="2">YdbS-like PH domain-containing protein</fullName>
    </recommendedName>
</protein>
<dbReference type="PANTHER" id="PTHR34473">
    <property type="entry name" value="UPF0699 TRANSMEMBRANE PROTEIN YDBS"/>
    <property type="match status" value="1"/>
</dbReference>
<reference evidence="3 4" key="1">
    <citation type="submission" date="2018-04" db="EMBL/GenBank/DDBJ databases">
        <title>Camelliibacillus theae gen. nov., sp. nov., isolated from Pu'er tea.</title>
        <authorList>
            <person name="Niu L."/>
        </authorList>
    </citation>
    <scope>NUCLEOTIDE SEQUENCE [LARGE SCALE GENOMIC DNA]</scope>
    <source>
        <strain evidence="3 4">T8</strain>
    </source>
</reference>
<evidence type="ECO:0000313" key="3">
    <source>
        <dbReference type="EMBL" id="PWA07529.1"/>
    </source>
</evidence>
<dbReference type="OrthoDB" id="2437193at2"/>
<dbReference type="Proteomes" id="UP000245998">
    <property type="component" value="Unassembled WGS sequence"/>
</dbReference>
<dbReference type="RefSeq" id="WP_116556031.1">
    <property type="nucleotide sequence ID" value="NZ_QCZG01000051.1"/>
</dbReference>
<keyword evidence="4" id="KW-1185">Reference proteome</keyword>
<sequence>MLEEIHPPKNRLSKNIIKATILRELIENSVVFIVLGILIYLDYRFSWKDWIGWILIAIAAITLLASIWSITIRPFLLYKNTRYHVDEEFLQLKTGAFIEEYEIVPMTKIQSVEMNQGPIMRKYGLCSISVETMGSSHAISGLPRDVAWELRNQIAHYAKIKEVES</sequence>
<feature type="domain" description="YdbS-like PH" evidence="2">
    <location>
        <begin position="78"/>
        <end position="154"/>
    </location>
</feature>
<dbReference type="PANTHER" id="PTHR34473:SF2">
    <property type="entry name" value="UPF0699 TRANSMEMBRANE PROTEIN YDBT"/>
    <property type="match status" value="1"/>
</dbReference>